<evidence type="ECO:0000259" key="3">
    <source>
        <dbReference type="SMART" id="SM00903"/>
    </source>
</evidence>
<dbReference type="InterPro" id="IPR050268">
    <property type="entry name" value="NADH-dep_flavin_reductase"/>
</dbReference>
<feature type="domain" description="Flavin reductase like" evidence="3">
    <location>
        <begin position="16"/>
        <end position="163"/>
    </location>
</feature>
<comment type="similarity">
    <text evidence="1">Belongs to the non-flavoprotein flavin reductase family.</text>
</comment>
<dbReference type="Gene3D" id="2.30.110.10">
    <property type="entry name" value="Electron Transport, Fmn-binding Protein, Chain A"/>
    <property type="match status" value="1"/>
</dbReference>
<dbReference type="GO" id="GO:0010181">
    <property type="term" value="F:FMN binding"/>
    <property type="evidence" value="ECO:0007669"/>
    <property type="project" value="InterPro"/>
</dbReference>
<dbReference type="PANTHER" id="PTHR30466">
    <property type="entry name" value="FLAVIN REDUCTASE"/>
    <property type="match status" value="1"/>
</dbReference>
<name>A0AAU7CTB7_9BACT</name>
<protein>
    <submittedName>
        <fullName evidence="4">Flavin reductase family protein</fullName>
    </submittedName>
</protein>
<dbReference type="PANTHER" id="PTHR30466:SF11">
    <property type="entry name" value="FLAVIN-DEPENDENT MONOOXYGENASE, REDUCTASE SUBUNIT HSAB"/>
    <property type="match status" value="1"/>
</dbReference>
<evidence type="ECO:0000256" key="1">
    <source>
        <dbReference type="ARBA" id="ARBA00008898"/>
    </source>
</evidence>
<dbReference type="InterPro" id="IPR012349">
    <property type="entry name" value="Split_barrel_FMN-bd"/>
</dbReference>
<evidence type="ECO:0000256" key="2">
    <source>
        <dbReference type="ARBA" id="ARBA00023002"/>
    </source>
</evidence>
<accession>A0AAU7CTB7</accession>
<dbReference type="RefSeq" id="WP_406700984.1">
    <property type="nucleotide sequence ID" value="NZ_CP155447.1"/>
</dbReference>
<dbReference type="EMBL" id="CP155447">
    <property type="protein sequence ID" value="XBH08147.1"/>
    <property type="molecule type" value="Genomic_DNA"/>
</dbReference>
<dbReference type="SUPFAM" id="SSF50475">
    <property type="entry name" value="FMN-binding split barrel"/>
    <property type="match status" value="1"/>
</dbReference>
<dbReference type="Pfam" id="PF01613">
    <property type="entry name" value="Flavin_Reduct"/>
    <property type="match status" value="1"/>
</dbReference>
<dbReference type="GO" id="GO:0042602">
    <property type="term" value="F:riboflavin reductase (NADPH) activity"/>
    <property type="evidence" value="ECO:0007669"/>
    <property type="project" value="TreeGrafter"/>
</dbReference>
<sequence>MADHLRSEGTGLSQALGRIASGLYILTVRHGTQSTGMLASWVQQAGFEPPMLTVAVKRDRFVADWIEASGRFTLNQLAKGSKGLIRHFGRGFDPDANAFEGLALRDDAQGGPVLASAMAYLDVELAGQVSGEDHRVFLGRIIAGGLLDLEAEPLVHVRANGLHY</sequence>
<gene>
    <name evidence="4" type="ORF">V5E97_19540</name>
</gene>
<evidence type="ECO:0000313" key="4">
    <source>
        <dbReference type="EMBL" id="XBH08147.1"/>
    </source>
</evidence>
<dbReference type="InterPro" id="IPR002563">
    <property type="entry name" value="Flavin_Rdtase-like_dom"/>
</dbReference>
<keyword evidence="2" id="KW-0560">Oxidoreductase</keyword>
<dbReference type="SMART" id="SM00903">
    <property type="entry name" value="Flavin_Reduct"/>
    <property type="match status" value="1"/>
</dbReference>
<reference evidence="4" key="1">
    <citation type="submission" date="2024-05" db="EMBL/GenBank/DDBJ databases">
        <title>Planctomycetes of the genus Singulisphaera possess chitinolytic capabilities.</title>
        <authorList>
            <person name="Ivanova A."/>
        </authorList>
    </citation>
    <scope>NUCLEOTIDE SEQUENCE</scope>
    <source>
        <strain evidence="4">Ch08T</strain>
    </source>
</reference>
<dbReference type="AlphaFoldDB" id="A0AAU7CTB7"/>
<organism evidence="4">
    <name type="scientific">Singulisphaera sp. Ch08</name>
    <dbReference type="NCBI Taxonomy" id="3120278"/>
    <lineage>
        <taxon>Bacteria</taxon>
        <taxon>Pseudomonadati</taxon>
        <taxon>Planctomycetota</taxon>
        <taxon>Planctomycetia</taxon>
        <taxon>Isosphaerales</taxon>
        <taxon>Isosphaeraceae</taxon>
        <taxon>Singulisphaera</taxon>
    </lineage>
</organism>
<proteinExistence type="inferred from homology"/>